<dbReference type="OrthoDB" id="9995053at2"/>
<evidence type="ECO:0000313" key="2">
    <source>
        <dbReference type="EMBL" id="GEB97676.1"/>
    </source>
</evidence>
<dbReference type="EMBL" id="BJNB01000015">
    <property type="protein sequence ID" value="GEB97676.1"/>
    <property type="molecule type" value="Genomic_DNA"/>
</dbReference>
<dbReference type="Proteomes" id="UP000185479">
    <property type="component" value="Chromosome"/>
</dbReference>
<dbReference type="AlphaFoldDB" id="A0A1L7CNN4"/>
<organism evidence="1 3">
    <name type="scientific">Corynebacterium flavescens</name>
    <dbReference type="NCBI Taxonomy" id="28028"/>
    <lineage>
        <taxon>Bacteria</taxon>
        <taxon>Bacillati</taxon>
        <taxon>Actinomycetota</taxon>
        <taxon>Actinomycetes</taxon>
        <taxon>Mycobacteriales</taxon>
        <taxon>Corynebacteriaceae</taxon>
        <taxon>Corynebacterium</taxon>
    </lineage>
</organism>
<dbReference type="Proteomes" id="UP000315353">
    <property type="component" value="Unassembled WGS sequence"/>
</dbReference>
<dbReference type="EMBL" id="CP009246">
    <property type="protein sequence ID" value="APT87456.1"/>
    <property type="molecule type" value="Genomic_DNA"/>
</dbReference>
<proteinExistence type="predicted"/>
<keyword evidence="3" id="KW-1185">Reference proteome</keyword>
<dbReference type="RefSeq" id="WP_075730393.1">
    <property type="nucleotide sequence ID" value="NZ_BJNB01000015.1"/>
</dbReference>
<dbReference type="KEGG" id="cfc:CFLV_09950"/>
<evidence type="ECO:0000313" key="1">
    <source>
        <dbReference type="EMBL" id="APT87456.1"/>
    </source>
</evidence>
<protein>
    <submittedName>
        <fullName evidence="1">Uncharacterized protein</fullName>
    </submittedName>
</protein>
<gene>
    <name evidence="2" type="ORF">CFL01nite_11710</name>
    <name evidence="1" type="ORF">CFLV_09950</name>
</gene>
<evidence type="ECO:0000313" key="4">
    <source>
        <dbReference type="Proteomes" id="UP000315353"/>
    </source>
</evidence>
<dbReference type="GeneID" id="82881013"/>
<accession>A0A1L7CNN4</accession>
<name>A0A1L7CNN4_CORFL</name>
<reference evidence="1 3" key="1">
    <citation type="submission" date="2014-08" db="EMBL/GenBank/DDBJ databases">
        <title>Complete genome sequence of Corynebacterium flavescens OJ8(T)(=DSM 20296(T)), isolated from cheese.</title>
        <authorList>
            <person name="Ruckert C."/>
            <person name="Albersmeier A."/>
            <person name="Winkler A."/>
            <person name="Kalinowski J."/>
        </authorList>
    </citation>
    <scope>NUCLEOTIDE SEQUENCE [LARGE SCALE GENOMIC DNA]</scope>
    <source>
        <strain evidence="1 3">OJ8</strain>
    </source>
</reference>
<evidence type="ECO:0000313" key="3">
    <source>
        <dbReference type="Proteomes" id="UP000185479"/>
    </source>
</evidence>
<reference evidence="2 4" key="2">
    <citation type="submission" date="2019-06" db="EMBL/GenBank/DDBJ databases">
        <title>Whole genome shotgun sequence of Corynebacterium flavescens NBRC 14136.</title>
        <authorList>
            <person name="Hosoyama A."/>
            <person name="Uohara A."/>
            <person name="Ohji S."/>
            <person name="Ichikawa N."/>
        </authorList>
    </citation>
    <scope>NUCLEOTIDE SEQUENCE [LARGE SCALE GENOMIC DNA]</scope>
    <source>
        <strain evidence="2 4">NBRC 14136</strain>
    </source>
</reference>
<sequence>MLAPEALNFHPRHIDEFHGVILSGLTNQEARDAVELVHSDDYGAYWQGRTIGQAISTAATAAIEEGRAQEVLTVLDVNAALMEQGALKDASFVMVWTGFISPQIVPPMQSKARLPELARRIIEDHFRMVHADIYGGTTSYEMPLADLCTQMDRDRQRLLSIYSRMPSAPALKAVKAGDAA</sequence>